<evidence type="ECO:0000313" key="1">
    <source>
        <dbReference type="EMBL" id="EYC32796.1"/>
    </source>
</evidence>
<keyword evidence="2" id="KW-1185">Reference proteome</keyword>
<name>A0A016VZN3_9BILA</name>
<proteinExistence type="predicted"/>
<dbReference type="AlphaFoldDB" id="A0A016VZN3"/>
<gene>
    <name evidence="1" type="primary">Acey_s0002.g1102</name>
    <name evidence="1" type="ORF">Y032_0002g1102</name>
</gene>
<reference evidence="2" key="1">
    <citation type="journal article" date="2015" name="Nat. Genet.">
        <title>The genome and transcriptome of the zoonotic hookworm Ancylostoma ceylanicum identify infection-specific gene families.</title>
        <authorList>
            <person name="Schwarz E.M."/>
            <person name="Hu Y."/>
            <person name="Antoshechkin I."/>
            <person name="Miller M.M."/>
            <person name="Sternberg P.W."/>
            <person name="Aroian R.V."/>
        </authorList>
    </citation>
    <scope>NUCLEOTIDE SEQUENCE</scope>
    <source>
        <strain evidence="2">HY135</strain>
    </source>
</reference>
<evidence type="ECO:0000313" key="2">
    <source>
        <dbReference type="Proteomes" id="UP000024635"/>
    </source>
</evidence>
<comment type="caution">
    <text evidence="1">The sequence shown here is derived from an EMBL/GenBank/DDBJ whole genome shotgun (WGS) entry which is preliminary data.</text>
</comment>
<dbReference type="EMBL" id="JARK01001338">
    <property type="protein sequence ID" value="EYC32796.1"/>
    <property type="molecule type" value="Genomic_DNA"/>
</dbReference>
<organism evidence="1 2">
    <name type="scientific">Ancylostoma ceylanicum</name>
    <dbReference type="NCBI Taxonomy" id="53326"/>
    <lineage>
        <taxon>Eukaryota</taxon>
        <taxon>Metazoa</taxon>
        <taxon>Ecdysozoa</taxon>
        <taxon>Nematoda</taxon>
        <taxon>Chromadorea</taxon>
        <taxon>Rhabditida</taxon>
        <taxon>Rhabditina</taxon>
        <taxon>Rhabditomorpha</taxon>
        <taxon>Strongyloidea</taxon>
        <taxon>Ancylostomatidae</taxon>
        <taxon>Ancylostomatinae</taxon>
        <taxon>Ancylostoma</taxon>
    </lineage>
</organism>
<accession>A0A016VZN3</accession>
<sequence>MVGPLLSSGYPTLVYEYLKEISQTYLPYIDFVSQYTLFKKEKQFGGLFVDQEYVLALVKMLEGNLCPEIDFHTE</sequence>
<protein>
    <submittedName>
        <fullName evidence="1">Uncharacterized protein</fullName>
    </submittedName>
</protein>
<dbReference type="Proteomes" id="UP000024635">
    <property type="component" value="Unassembled WGS sequence"/>
</dbReference>